<dbReference type="GO" id="GO:0003955">
    <property type="term" value="F:NAD(P)H dehydrogenase (quinone) activity"/>
    <property type="evidence" value="ECO:0007669"/>
    <property type="project" value="TreeGrafter"/>
</dbReference>
<dbReference type="Pfam" id="PF02525">
    <property type="entry name" value="Flavodoxin_2"/>
    <property type="match status" value="1"/>
</dbReference>
<evidence type="ECO:0000313" key="4">
    <source>
        <dbReference type="EMBL" id="SDZ78109.1"/>
    </source>
</evidence>
<dbReference type="InterPro" id="IPR003680">
    <property type="entry name" value="Flavodoxin_fold"/>
</dbReference>
<reference evidence="5" key="1">
    <citation type="submission" date="2016-10" db="EMBL/GenBank/DDBJ databases">
        <authorList>
            <person name="Varghese N."/>
            <person name="Submissions S."/>
        </authorList>
    </citation>
    <scope>NUCLEOTIDE SEQUENCE [LARGE SCALE GENOMIC DNA]</scope>
    <source>
        <strain evidence="5">CGMCC 1.10657</strain>
    </source>
</reference>
<dbReference type="InterPro" id="IPR029039">
    <property type="entry name" value="Flavoprotein-like_sf"/>
</dbReference>
<dbReference type="EMBL" id="FNQO01000001">
    <property type="protein sequence ID" value="SDZ78109.1"/>
    <property type="molecule type" value="Genomic_DNA"/>
</dbReference>
<feature type="domain" description="Flavodoxin-like fold" evidence="3">
    <location>
        <begin position="3"/>
        <end position="168"/>
    </location>
</feature>
<dbReference type="Gene3D" id="3.40.50.360">
    <property type="match status" value="1"/>
</dbReference>
<evidence type="ECO:0000259" key="3">
    <source>
        <dbReference type="Pfam" id="PF02525"/>
    </source>
</evidence>
<dbReference type="SUPFAM" id="SSF52218">
    <property type="entry name" value="Flavoproteins"/>
    <property type="match status" value="1"/>
</dbReference>
<proteinExistence type="inferred from homology"/>
<accession>A0A1H3VTL4</accession>
<dbReference type="AlphaFoldDB" id="A0A1H3VTL4"/>
<comment type="similarity">
    <text evidence="1">Belongs to the NAD(P)H dehydrogenase (quinone) family.</text>
</comment>
<evidence type="ECO:0000256" key="1">
    <source>
        <dbReference type="ARBA" id="ARBA00006252"/>
    </source>
</evidence>
<dbReference type="Proteomes" id="UP000198658">
    <property type="component" value="Unassembled WGS sequence"/>
</dbReference>
<organism evidence="4 5">
    <name type="scientific">Microbulbifer marinus</name>
    <dbReference type="NCBI Taxonomy" id="658218"/>
    <lineage>
        <taxon>Bacteria</taxon>
        <taxon>Pseudomonadati</taxon>
        <taxon>Pseudomonadota</taxon>
        <taxon>Gammaproteobacteria</taxon>
        <taxon>Cellvibrionales</taxon>
        <taxon>Microbulbiferaceae</taxon>
        <taxon>Microbulbifer</taxon>
    </lineage>
</organism>
<name>A0A1H3VTL4_9GAMM</name>
<protein>
    <submittedName>
        <fullName evidence="4">Putative NADPH-quinone reductase (Modulator of drug activity B)</fullName>
    </submittedName>
</protein>
<evidence type="ECO:0000256" key="2">
    <source>
        <dbReference type="ARBA" id="ARBA00023002"/>
    </source>
</evidence>
<dbReference type="GO" id="GO:0005829">
    <property type="term" value="C:cytosol"/>
    <property type="evidence" value="ECO:0007669"/>
    <property type="project" value="TreeGrafter"/>
</dbReference>
<dbReference type="PANTHER" id="PTHR10204">
    <property type="entry name" value="NAD P H OXIDOREDUCTASE-RELATED"/>
    <property type="match status" value="1"/>
</dbReference>
<dbReference type="InterPro" id="IPR051545">
    <property type="entry name" value="NAD(P)H_dehydrogenase_qn"/>
</dbReference>
<dbReference type="PANTHER" id="PTHR10204:SF34">
    <property type="entry name" value="NAD(P)H DEHYDROGENASE [QUINONE] 1 ISOFORM 1"/>
    <property type="match status" value="1"/>
</dbReference>
<evidence type="ECO:0000313" key="5">
    <source>
        <dbReference type="Proteomes" id="UP000198658"/>
    </source>
</evidence>
<keyword evidence="2" id="KW-0560">Oxidoreductase</keyword>
<dbReference type="RefSeq" id="WP_091384247.1">
    <property type="nucleotide sequence ID" value="NZ_FNQO01000001.1"/>
</dbReference>
<keyword evidence="5" id="KW-1185">Reference proteome</keyword>
<dbReference type="STRING" id="658218.SAMN05216562_0255"/>
<sequence>MRNILLINGNPKKNSFSRQLCDTYERQARDNSHVHRLDISDMAFNPSLEHGYDSVQELEPCLKAFQSAIVQADHLVIVSPIWWGGLPAKLKGLLDRTFLPGFAFKYESRSAEPIPLLTGKTARIIFTMDAPEDFAAEQSRPALEQLDRFTLQFSGICAAQVTLFGSVIMADELKKEEWIQSVANMAAESEKLSAAIP</sequence>
<gene>
    <name evidence="4" type="ORF">SAMN05216562_0255</name>
</gene>
<dbReference type="OrthoDB" id="9798454at2"/>